<evidence type="ECO:0000313" key="5">
    <source>
        <dbReference type="EMBL" id="JAT14512.1"/>
    </source>
</evidence>
<dbReference type="EMBL" id="GEBQ01009641">
    <property type="protein sequence ID" value="JAT30336.1"/>
    <property type="molecule type" value="Transcribed_RNA"/>
</dbReference>
<evidence type="ECO:0000259" key="1">
    <source>
        <dbReference type="PROSITE" id="PS50878"/>
    </source>
</evidence>
<sequence length="953" mass="109706">MSGTVNQSYDSFNVMFLNIQGLRNKVPVLESFLANLNLSVVCLTEHWLLGDEISCSYPNGFYCAADFSRLSRIRGGTCIFVNNKYKSRDCDVSKFCEELNFETAAIILDECRTVVVSVYHSPNGNPQQFLCALENFLAFIMNWKFYNIIIGGDFNSKFDITKNSKTAKDFLNILREFNFFPLNKNATRGKNCLDNVYIFNHCLNVSLVTTFSFPYSDHDGIFVKTVLKSTCVDSRDVSRCISNNQSKLILPKKNFEPLSLLLASYDWSSLLSECSNKSSVTLFAKIFDVIINSLNRLKVVAKLNKKRAGNKNRYNQNWYTAELAMKKERLLFLDGVIKHTNNKNNTNLKIMFSKLKGEYKNAVIQAKCAKNVDYIKNSKNKCKAAWDVIKHNTANEKPEICSIEPDVLNNFFLESVKDIKKKVDNRSSGFTFNDFMDKSTINNTANFKWTIVTPNDVINAVKGMSNSDSLDVYSMSNNLLKSIIVSVAEPLAVSINYLLRDGIFPEQLKISRVCPIFKSGPKDQPQSYRPVSVIPVLGKLIEILVYKQITSFWEDCNLLNPSQYGFRKDRSTFDALDQLVRQVHSSFEDKGFAWATFCDLSKAFDCVDGKILITKLKCYGFSGSNLNFFESYLINRKQLVYVNGKWSEQTTVEWGVPQGSVLGPPLFLIYINDLPLSVNSKTILYADDTTFFNFSKNFNDLELLANDALKNASNWFHANGLLLNKDKTKRLLFNLRHNSDSLDDGFSNIVKFLGINLDKNLTWGAHIDCLNKRLSRVVYLLSRLNDIIPVNYIRAAYFAFFQSVFRYGLVLYGNCSRIEEILLLQKKAIRALKKCEPREHCKPHFKDFRFQTVINLYIYDLVMYIHKNPNLLKFKHEIHSHNTRNKNNAEIGQCRLRKTLNSHIVVSLKVYNFVERQISSYPFDRFKNKFYSWLLENPFYSLDEFFNIKNMDF</sequence>
<dbReference type="PROSITE" id="PS50878">
    <property type="entry name" value="RT_POL"/>
    <property type="match status" value="1"/>
</dbReference>
<dbReference type="InterPro" id="IPR000477">
    <property type="entry name" value="RT_dom"/>
</dbReference>
<dbReference type="EMBL" id="GEBQ01027173">
    <property type="protein sequence ID" value="JAT12804.1"/>
    <property type="molecule type" value="Transcribed_RNA"/>
</dbReference>
<dbReference type="EMBL" id="GEBQ01028723">
    <property type="protein sequence ID" value="JAT11254.1"/>
    <property type="molecule type" value="Transcribed_RNA"/>
</dbReference>
<dbReference type="EMBL" id="GEBQ01023596">
    <property type="protein sequence ID" value="JAT16381.1"/>
    <property type="molecule type" value="Transcribed_RNA"/>
</dbReference>
<evidence type="ECO:0000313" key="6">
    <source>
        <dbReference type="EMBL" id="JAT15239.1"/>
    </source>
</evidence>
<dbReference type="InterPro" id="IPR043502">
    <property type="entry name" value="DNA/RNA_pol_sf"/>
</dbReference>
<dbReference type="InterPro" id="IPR036691">
    <property type="entry name" value="Endo/exonu/phosph_ase_sf"/>
</dbReference>
<dbReference type="EMBL" id="GEBQ01010698">
    <property type="protein sequence ID" value="JAT29279.1"/>
    <property type="molecule type" value="Transcribed_RNA"/>
</dbReference>
<protein>
    <recommendedName>
        <fullName evidence="1">Reverse transcriptase domain-containing protein</fullName>
    </recommendedName>
</protein>
<dbReference type="AlphaFoldDB" id="A0A1B6M019"/>
<dbReference type="EMBL" id="GEBQ01024738">
    <property type="protein sequence ID" value="JAT15239.1"/>
    <property type="molecule type" value="Transcribed_RNA"/>
</dbReference>
<dbReference type="CDD" id="cd01650">
    <property type="entry name" value="RT_nLTR_like"/>
    <property type="match status" value="1"/>
</dbReference>
<evidence type="ECO:0000313" key="2">
    <source>
        <dbReference type="EMBL" id="JAT09224.1"/>
    </source>
</evidence>
<feature type="domain" description="Reverse transcriptase" evidence="1">
    <location>
        <begin position="497"/>
        <end position="757"/>
    </location>
</feature>
<evidence type="ECO:0000313" key="9">
    <source>
        <dbReference type="EMBL" id="JAT29279.1"/>
    </source>
</evidence>
<proteinExistence type="predicted"/>
<gene>
    <name evidence="2" type="ORF">g.37750</name>
    <name evidence="9" type="ORF">g.37753</name>
    <name evidence="3" type="ORF">g.37757</name>
    <name evidence="8" type="ORF">g.37760</name>
    <name evidence="6" type="ORF">g.37764</name>
    <name evidence="5" type="ORF">g.37768</name>
    <name evidence="7" type="ORF">g.37772</name>
    <name evidence="4" type="ORF">g.37776</name>
    <name evidence="10" type="ORF">g.37779</name>
</gene>
<name>A0A1B6M019_9HEMI</name>
<evidence type="ECO:0000313" key="8">
    <source>
        <dbReference type="EMBL" id="JAT19553.1"/>
    </source>
</evidence>
<evidence type="ECO:0000313" key="3">
    <source>
        <dbReference type="EMBL" id="JAT11254.1"/>
    </source>
</evidence>
<reference evidence="9" key="1">
    <citation type="submission" date="2015-11" db="EMBL/GenBank/DDBJ databases">
        <title>De novo transcriptome assembly of four potential Pierce s Disease insect vectors from Arizona vineyards.</title>
        <authorList>
            <person name="Tassone E.E."/>
        </authorList>
    </citation>
    <scope>NUCLEOTIDE SEQUENCE</scope>
</reference>
<dbReference type="Pfam" id="PF00078">
    <property type="entry name" value="RVT_1"/>
    <property type="match status" value="1"/>
</dbReference>
<dbReference type="PANTHER" id="PTHR33332">
    <property type="entry name" value="REVERSE TRANSCRIPTASE DOMAIN-CONTAINING PROTEIN"/>
    <property type="match status" value="1"/>
</dbReference>
<dbReference type="EMBL" id="GEBQ01030753">
    <property type="protein sequence ID" value="JAT09224.1"/>
    <property type="molecule type" value="Transcribed_RNA"/>
</dbReference>
<evidence type="ECO:0000313" key="10">
    <source>
        <dbReference type="EMBL" id="JAT30336.1"/>
    </source>
</evidence>
<dbReference type="GO" id="GO:0071897">
    <property type="term" value="P:DNA biosynthetic process"/>
    <property type="evidence" value="ECO:0007669"/>
    <property type="project" value="UniProtKB-ARBA"/>
</dbReference>
<evidence type="ECO:0000313" key="7">
    <source>
        <dbReference type="EMBL" id="JAT16381.1"/>
    </source>
</evidence>
<dbReference type="SUPFAM" id="SSF56219">
    <property type="entry name" value="DNase I-like"/>
    <property type="match status" value="1"/>
</dbReference>
<evidence type="ECO:0000313" key="4">
    <source>
        <dbReference type="EMBL" id="JAT12804.1"/>
    </source>
</evidence>
<accession>A0A1B6M019</accession>
<dbReference type="EMBL" id="GEBQ01020424">
    <property type="protein sequence ID" value="JAT19553.1"/>
    <property type="molecule type" value="Transcribed_RNA"/>
</dbReference>
<dbReference type="Gene3D" id="3.60.10.10">
    <property type="entry name" value="Endonuclease/exonuclease/phosphatase"/>
    <property type="match status" value="1"/>
</dbReference>
<organism evidence="9">
    <name type="scientific">Graphocephala atropunctata</name>
    <dbReference type="NCBI Taxonomy" id="36148"/>
    <lineage>
        <taxon>Eukaryota</taxon>
        <taxon>Metazoa</taxon>
        <taxon>Ecdysozoa</taxon>
        <taxon>Arthropoda</taxon>
        <taxon>Hexapoda</taxon>
        <taxon>Insecta</taxon>
        <taxon>Pterygota</taxon>
        <taxon>Neoptera</taxon>
        <taxon>Paraneoptera</taxon>
        <taxon>Hemiptera</taxon>
        <taxon>Auchenorrhyncha</taxon>
        <taxon>Membracoidea</taxon>
        <taxon>Cicadellidae</taxon>
        <taxon>Cicadellinae</taxon>
        <taxon>Cicadellini</taxon>
        <taxon>Graphocephala</taxon>
    </lineage>
</organism>
<dbReference type="SUPFAM" id="SSF56672">
    <property type="entry name" value="DNA/RNA polymerases"/>
    <property type="match status" value="1"/>
</dbReference>
<dbReference type="EMBL" id="GEBQ01025465">
    <property type="protein sequence ID" value="JAT14512.1"/>
    <property type="molecule type" value="Transcribed_RNA"/>
</dbReference>